<evidence type="ECO:0000256" key="1">
    <source>
        <dbReference type="ARBA" id="ARBA00023239"/>
    </source>
</evidence>
<comment type="caution">
    <text evidence="3">The sequence shown here is derived from an EMBL/GenBank/DDBJ whole genome shotgun (WGS) entry which is preliminary data.</text>
</comment>
<evidence type="ECO:0000313" key="3">
    <source>
        <dbReference type="EMBL" id="PSK96917.1"/>
    </source>
</evidence>
<dbReference type="Proteomes" id="UP000243528">
    <property type="component" value="Unassembled WGS sequence"/>
</dbReference>
<protein>
    <recommendedName>
        <fullName evidence="2">Amidohydrolase-related domain-containing protein</fullName>
    </recommendedName>
</protein>
<accession>A0A2P8DI78</accession>
<dbReference type="Pfam" id="PF04909">
    <property type="entry name" value="Amidohydro_2"/>
    <property type="match status" value="1"/>
</dbReference>
<name>A0A2P8DI78_9ACTN</name>
<dbReference type="RefSeq" id="WP_106539489.1">
    <property type="nucleotide sequence ID" value="NZ_PYGE01000024.1"/>
</dbReference>
<reference evidence="3 4" key="1">
    <citation type="submission" date="2018-03" db="EMBL/GenBank/DDBJ databases">
        <title>Genomic Encyclopedia of Archaeal and Bacterial Type Strains, Phase II (KMG-II): from individual species to whole genera.</title>
        <authorList>
            <person name="Goeker M."/>
        </authorList>
    </citation>
    <scope>NUCLEOTIDE SEQUENCE [LARGE SCALE GENOMIC DNA]</scope>
    <source>
        <strain evidence="3 4">DSM 45211</strain>
    </source>
</reference>
<dbReference type="EMBL" id="PYGE01000024">
    <property type="protein sequence ID" value="PSK96917.1"/>
    <property type="molecule type" value="Genomic_DNA"/>
</dbReference>
<dbReference type="InterPro" id="IPR006680">
    <property type="entry name" value="Amidohydro-rel"/>
</dbReference>
<dbReference type="InterPro" id="IPR032466">
    <property type="entry name" value="Metal_Hydrolase"/>
</dbReference>
<dbReference type="GO" id="GO:0019748">
    <property type="term" value="P:secondary metabolic process"/>
    <property type="evidence" value="ECO:0007669"/>
    <property type="project" value="TreeGrafter"/>
</dbReference>
<dbReference type="PANTHER" id="PTHR21240:SF28">
    <property type="entry name" value="ISO-OROTATE DECARBOXYLASE (EUROFUNG)"/>
    <property type="match status" value="1"/>
</dbReference>
<keyword evidence="1" id="KW-0456">Lyase</keyword>
<dbReference type="AlphaFoldDB" id="A0A2P8DI78"/>
<dbReference type="GO" id="GO:0016787">
    <property type="term" value="F:hydrolase activity"/>
    <property type="evidence" value="ECO:0007669"/>
    <property type="project" value="InterPro"/>
</dbReference>
<gene>
    <name evidence="3" type="ORF">CLV30_1241</name>
</gene>
<evidence type="ECO:0000259" key="2">
    <source>
        <dbReference type="Pfam" id="PF04909"/>
    </source>
</evidence>
<evidence type="ECO:0000313" key="4">
    <source>
        <dbReference type="Proteomes" id="UP000243528"/>
    </source>
</evidence>
<dbReference type="GO" id="GO:0016831">
    <property type="term" value="F:carboxy-lyase activity"/>
    <property type="evidence" value="ECO:0007669"/>
    <property type="project" value="InterPro"/>
</dbReference>
<sequence>MIVDVHGHVGPWFFSAADASAADNIRRMDAHGIDIQLVSAVEAVVYDPVSGNRRLADEIRTEPRLKGLAVVDPRELDVAAAELPGLLATGQFVGAKIHTDYARSPGGSPAMADALRLLARYGLPVLVHTWGEEIVGLAENVAAIPDARVIAAHMGGPDWRLAPEAAAVTDRLWFEPCYSVAEPGRVRWVLDRIGAERMLFGSDSTLIDPAVTLGAVRAAGLSADEERLVMWQNATTLFTLPAPRE</sequence>
<dbReference type="Gene3D" id="3.20.20.140">
    <property type="entry name" value="Metal-dependent hydrolases"/>
    <property type="match status" value="1"/>
</dbReference>
<dbReference type="InterPro" id="IPR032465">
    <property type="entry name" value="ACMSD"/>
</dbReference>
<keyword evidence="4" id="KW-1185">Reference proteome</keyword>
<dbReference type="PANTHER" id="PTHR21240">
    <property type="entry name" value="2-AMINO-3-CARBOXYLMUCONATE-6-SEMIALDEHYDE DECARBOXYLASE"/>
    <property type="match status" value="1"/>
</dbReference>
<dbReference type="SUPFAM" id="SSF51556">
    <property type="entry name" value="Metallo-dependent hydrolases"/>
    <property type="match status" value="1"/>
</dbReference>
<proteinExistence type="predicted"/>
<dbReference type="OrthoDB" id="8673173at2"/>
<organism evidence="3 4">
    <name type="scientific">Haloactinopolyspora alba</name>
    <dbReference type="NCBI Taxonomy" id="648780"/>
    <lineage>
        <taxon>Bacteria</taxon>
        <taxon>Bacillati</taxon>
        <taxon>Actinomycetota</taxon>
        <taxon>Actinomycetes</taxon>
        <taxon>Jiangellales</taxon>
        <taxon>Jiangellaceae</taxon>
        <taxon>Haloactinopolyspora</taxon>
    </lineage>
</organism>
<dbReference type="GO" id="GO:0005737">
    <property type="term" value="C:cytoplasm"/>
    <property type="evidence" value="ECO:0007669"/>
    <property type="project" value="TreeGrafter"/>
</dbReference>
<feature type="domain" description="Amidohydrolase-related" evidence="2">
    <location>
        <begin position="3"/>
        <end position="239"/>
    </location>
</feature>